<dbReference type="PANTHER" id="PTHR30270:SF0">
    <property type="entry name" value="THIAMINE-MONOPHOSPHATE KINASE"/>
    <property type="match status" value="1"/>
</dbReference>
<dbReference type="EMBL" id="FWZT01000007">
    <property type="protein sequence ID" value="SMF21079.1"/>
    <property type="molecule type" value="Genomic_DNA"/>
</dbReference>
<feature type="binding site" evidence="2">
    <location>
        <position position="194"/>
    </location>
    <ligand>
        <name>Mg(2+)</name>
        <dbReference type="ChEBI" id="CHEBI:18420"/>
        <label>3</label>
    </ligand>
</feature>
<evidence type="ECO:0000256" key="2">
    <source>
        <dbReference type="HAMAP-Rule" id="MF_02128"/>
    </source>
</evidence>
<sequence>MTELKLIESIRSQVKPHPNVMLGIGDDCAVLQSHPQAQLVTTDTLMDGRHFICGDTPPALIGRKSLAVSISDIAAMGGVPEAAFVSLVIPQRKESQPLVEGLMSGIVTLADKFHIAIAGGDSNSWSGPLVVSITLTGRPHHRGPVRRSGAKPGDSIFVTGPLGGSIDDHHLNFEPRTFLAKELLDLTPITSMIDLSDGLATDLRHICSESAVSAQLNPEAIPFRSNITHLDTRLEKALTDGEDFELCFSLNPKGVETLKRAKLSQPIYHVGTIVKQGPNALQWNDGTAIISTGFEHGF</sequence>
<feature type="binding site" evidence="2">
    <location>
        <position position="147"/>
    </location>
    <ligand>
        <name>ATP</name>
        <dbReference type="ChEBI" id="CHEBI:30616"/>
    </ligand>
</feature>
<dbReference type="Gene3D" id="3.90.650.10">
    <property type="entry name" value="PurM-like C-terminal domain"/>
    <property type="match status" value="1"/>
</dbReference>
<dbReference type="HAMAP" id="MF_02128">
    <property type="entry name" value="TMP_kinase"/>
    <property type="match status" value="1"/>
</dbReference>
<feature type="binding site" evidence="2">
    <location>
        <position position="50"/>
    </location>
    <ligand>
        <name>substrate</name>
    </ligand>
</feature>
<reference evidence="5" key="1">
    <citation type="submission" date="2017-04" db="EMBL/GenBank/DDBJ databases">
        <authorList>
            <person name="Varghese N."/>
            <person name="Submissions S."/>
        </authorList>
    </citation>
    <scope>NUCLEOTIDE SEQUENCE [LARGE SCALE GENOMIC DNA]</scope>
    <source>
        <strain evidence="5">RKEM611</strain>
    </source>
</reference>
<protein>
    <recommendedName>
        <fullName evidence="2">Thiamine-monophosphate kinase</fullName>
        <shortName evidence="2">TMP kinase</shortName>
        <shortName evidence="2">Thiamine-phosphate kinase</shortName>
        <ecNumber evidence="2">2.7.4.16</ecNumber>
    </recommendedName>
</protein>
<feature type="binding site" evidence="2">
    <location>
        <position position="72"/>
    </location>
    <ligand>
        <name>Mg(2+)</name>
        <dbReference type="ChEBI" id="CHEBI:18420"/>
        <label>4</label>
    </ligand>
</feature>
<feature type="binding site" evidence="2">
    <location>
        <position position="121"/>
    </location>
    <ligand>
        <name>Mg(2+)</name>
        <dbReference type="ChEBI" id="CHEBI:18420"/>
        <label>1</label>
    </ligand>
</feature>
<comment type="similarity">
    <text evidence="2">Belongs to the thiamine-monophosphate kinase family.</text>
</comment>
<dbReference type="EC" id="2.7.4.16" evidence="2"/>
<keyword evidence="2" id="KW-0547">Nucleotide-binding</keyword>
<proteinExistence type="inferred from homology"/>
<dbReference type="SUPFAM" id="SSF55326">
    <property type="entry name" value="PurM N-terminal domain-like"/>
    <property type="match status" value="1"/>
</dbReference>
<keyword evidence="2" id="KW-0067">ATP-binding</keyword>
<dbReference type="InterPro" id="IPR036676">
    <property type="entry name" value="PurM-like_C_sf"/>
</dbReference>
<dbReference type="GO" id="GO:0009228">
    <property type="term" value="P:thiamine biosynthetic process"/>
    <property type="evidence" value="ECO:0007669"/>
    <property type="project" value="UniProtKB-KW"/>
</dbReference>
<feature type="binding site" evidence="2">
    <location>
        <position position="196"/>
    </location>
    <ligand>
        <name>ATP</name>
        <dbReference type="ChEBI" id="CHEBI:30616"/>
    </ligand>
</feature>
<feature type="binding site" evidence="2">
    <location>
        <position position="242"/>
    </location>
    <ligand>
        <name>substrate</name>
    </ligand>
</feature>
<dbReference type="Gene3D" id="3.30.1330.10">
    <property type="entry name" value="PurM-like, N-terminal domain"/>
    <property type="match status" value="1"/>
</dbReference>
<keyword evidence="1 2" id="KW-0784">Thiamine biosynthesis</keyword>
<dbReference type="PANTHER" id="PTHR30270">
    <property type="entry name" value="THIAMINE-MONOPHOSPHATE KINASE"/>
    <property type="match status" value="1"/>
</dbReference>
<comment type="caution">
    <text evidence="2">Lacks conserved residue(s) required for the propagation of feature annotation.</text>
</comment>
<dbReference type="GO" id="GO:0009229">
    <property type="term" value="P:thiamine diphosphate biosynthetic process"/>
    <property type="evidence" value="ECO:0007669"/>
    <property type="project" value="UniProtKB-UniRule"/>
</dbReference>
<feature type="binding site" evidence="2">
    <location>
        <position position="43"/>
    </location>
    <ligand>
        <name>Mg(2+)</name>
        <dbReference type="ChEBI" id="CHEBI:18420"/>
        <label>1</label>
    </ligand>
</feature>
<dbReference type="InterPro" id="IPR016188">
    <property type="entry name" value="PurM-like_N"/>
</dbReference>
<feature type="binding site" evidence="2">
    <location>
        <position position="72"/>
    </location>
    <ligand>
        <name>Mg(2+)</name>
        <dbReference type="ChEBI" id="CHEBI:18420"/>
        <label>2</label>
    </ligand>
</feature>
<dbReference type="SUPFAM" id="SSF56042">
    <property type="entry name" value="PurM C-terminal domain-like"/>
    <property type="match status" value="1"/>
</dbReference>
<feature type="binding site" evidence="2">
    <location>
        <position position="72"/>
    </location>
    <ligand>
        <name>Mg(2+)</name>
        <dbReference type="ChEBI" id="CHEBI:18420"/>
        <label>3</label>
    </ligand>
</feature>
<dbReference type="UniPathway" id="UPA00060">
    <property type="reaction ID" value="UER00142"/>
</dbReference>
<comment type="miscellaneous">
    <text evidence="2">Reaction mechanism of ThiL seems to utilize a direct, inline transfer of the gamma-phosphate of ATP to TMP rather than a phosphorylated enzyme intermediate.</text>
</comment>
<comment type="pathway">
    <text evidence="2">Cofactor biosynthesis; thiamine diphosphate biosynthesis; thiamine diphosphate from thiamine phosphate: step 1/1.</text>
</comment>
<dbReference type="GO" id="GO:0009030">
    <property type="term" value="F:thiamine-phosphate kinase activity"/>
    <property type="evidence" value="ECO:0007669"/>
    <property type="project" value="UniProtKB-UniRule"/>
</dbReference>
<dbReference type="CDD" id="cd02194">
    <property type="entry name" value="ThiL"/>
    <property type="match status" value="1"/>
</dbReference>
<dbReference type="STRING" id="1513793.SAMN06296036_10782"/>
<accession>A0A1Y6BP78</accession>
<feature type="binding site" evidence="2">
    <location>
        <position position="27"/>
    </location>
    <ligand>
        <name>Mg(2+)</name>
        <dbReference type="ChEBI" id="CHEBI:18420"/>
        <label>4</label>
    </ligand>
</feature>
<feature type="binding site" evidence="2">
    <location>
        <position position="41"/>
    </location>
    <ligand>
        <name>Mg(2+)</name>
        <dbReference type="ChEBI" id="CHEBI:18420"/>
        <label>4</label>
    </ligand>
</feature>
<gene>
    <name evidence="2" type="primary">thiL</name>
    <name evidence="4" type="ORF">SAMN06296036_10782</name>
</gene>
<feature type="binding site" evidence="2">
    <location>
        <position position="294"/>
    </location>
    <ligand>
        <name>substrate</name>
    </ligand>
</feature>
<feature type="binding site" evidence="2">
    <location>
        <position position="197"/>
    </location>
    <ligand>
        <name>Mg(2+)</name>
        <dbReference type="ChEBI" id="CHEBI:18420"/>
        <label>5</label>
    </ligand>
</feature>
<dbReference type="GO" id="GO:0000287">
    <property type="term" value="F:magnesium ion binding"/>
    <property type="evidence" value="ECO:0007669"/>
    <property type="project" value="UniProtKB-UniRule"/>
</dbReference>
<dbReference type="Pfam" id="PF00586">
    <property type="entry name" value="AIRS"/>
    <property type="match status" value="1"/>
</dbReference>
<comment type="function">
    <text evidence="2">Catalyzes the ATP-dependent phosphorylation of thiamine-monophosphate (TMP) to form thiamine-pyrophosphate (TPP), the active form of vitamin B1.</text>
</comment>
<evidence type="ECO:0000259" key="3">
    <source>
        <dbReference type="Pfam" id="PF00586"/>
    </source>
</evidence>
<dbReference type="Proteomes" id="UP000192907">
    <property type="component" value="Unassembled WGS sequence"/>
</dbReference>
<comment type="catalytic activity">
    <reaction evidence="2">
        <text>thiamine phosphate + ATP = thiamine diphosphate + ADP</text>
        <dbReference type="Rhea" id="RHEA:15913"/>
        <dbReference type="ChEBI" id="CHEBI:30616"/>
        <dbReference type="ChEBI" id="CHEBI:37575"/>
        <dbReference type="ChEBI" id="CHEBI:58937"/>
        <dbReference type="ChEBI" id="CHEBI:456216"/>
        <dbReference type="EC" id="2.7.4.16"/>
    </reaction>
</comment>
<dbReference type="PIRSF" id="PIRSF005303">
    <property type="entry name" value="Thiam_monoph_kin"/>
    <property type="match status" value="1"/>
</dbReference>
<feature type="binding site" evidence="2">
    <location>
        <position position="42"/>
    </location>
    <ligand>
        <name>Mg(2+)</name>
        <dbReference type="ChEBI" id="CHEBI:18420"/>
        <label>1</label>
    </ligand>
</feature>
<feature type="binding site" evidence="2">
    <location>
        <position position="27"/>
    </location>
    <ligand>
        <name>Mg(2+)</name>
        <dbReference type="ChEBI" id="CHEBI:18420"/>
        <label>3</label>
    </ligand>
</feature>
<dbReference type="RefSeq" id="WP_132318515.1">
    <property type="nucleotide sequence ID" value="NZ_FWZT01000007.1"/>
</dbReference>
<evidence type="ECO:0000313" key="5">
    <source>
        <dbReference type="Proteomes" id="UP000192907"/>
    </source>
</evidence>
<keyword evidence="2" id="KW-0808">Transferase</keyword>
<keyword evidence="2 4" id="KW-0418">Kinase</keyword>
<feature type="domain" description="PurM-like N-terminal" evidence="3">
    <location>
        <begin position="25"/>
        <end position="138"/>
    </location>
</feature>
<feature type="binding site" evidence="2">
    <location>
        <position position="43"/>
    </location>
    <ligand>
        <name>Mg(2+)</name>
        <dbReference type="ChEBI" id="CHEBI:18420"/>
        <label>2</label>
    </ligand>
</feature>
<feature type="binding site" evidence="2">
    <location>
        <begin position="120"/>
        <end position="121"/>
    </location>
    <ligand>
        <name>ATP</name>
        <dbReference type="ChEBI" id="CHEBI:30616"/>
    </ligand>
</feature>
<name>A0A1Y6BP78_9BACT</name>
<evidence type="ECO:0000313" key="4">
    <source>
        <dbReference type="EMBL" id="SMF21079.1"/>
    </source>
</evidence>
<evidence type="ECO:0000256" key="1">
    <source>
        <dbReference type="ARBA" id="ARBA00022977"/>
    </source>
</evidence>
<keyword evidence="2" id="KW-0460">Magnesium</keyword>
<dbReference type="OrthoDB" id="5290200at2"/>
<dbReference type="InterPro" id="IPR036921">
    <property type="entry name" value="PurM-like_N_sf"/>
</dbReference>
<dbReference type="GO" id="GO:0005524">
    <property type="term" value="F:ATP binding"/>
    <property type="evidence" value="ECO:0007669"/>
    <property type="project" value="UniProtKB-UniRule"/>
</dbReference>
<keyword evidence="5" id="KW-1185">Reference proteome</keyword>
<organism evidence="4 5">
    <name type="scientific">Pseudobacteriovorax antillogorgiicola</name>
    <dbReference type="NCBI Taxonomy" id="1513793"/>
    <lineage>
        <taxon>Bacteria</taxon>
        <taxon>Pseudomonadati</taxon>
        <taxon>Bdellovibrionota</taxon>
        <taxon>Oligoflexia</taxon>
        <taxon>Oligoflexales</taxon>
        <taxon>Pseudobacteriovoracaceae</taxon>
        <taxon>Pseudobacteriovorax</taxon>
    </lineage>
</organism>
<dbReference type="InterPro" id="IPR006283">
    <property type="entry name" value="ThiL-like"/>
</dbReference>
<keyword evidence="2" id="KW-0479">Metal-binding</keyword>
<dbReference type="AlphaFoldDB" id="A0A1Y6BP78"/>